<dbReference type="SUPFAM" id="SSF53300">
    <property type="entry name" value="vWA-like"/>
    <property type="match status" value="1"/>
</dbReference>
<feature type="compositionally biased region" description="Low complexity" evidence="1">
    <location>
        <begin position="1145"/>
        <end position="1160"/>
    </location>
</feature>
<feature type="region of interest" description="Disordered" evidence="1">
    <location>
        <begin position="1125"/>
        <end position="1189"/>
    </location>
</feature>
<feature type="region of interest" description="Disordered" evidence="1">
    <location>
        <begin position="298"/>
        <end position="319"/>
    </location>
</feature>
<dbReference type="GO" id="GO:0016567">
    <property type="term" value="P:protein ubiquitination"/>
    <property type="evidence" value="ECO:0007669"/>
    <property type="project" value="TreeGrafter"/>
</dbReference>
<feature type="compositionally biased region" description="Low complexity" evidence="1">
    <location>
        <begin position="1427"/>
        <end position="1440"/>
    </location>
</feature>
<evidence type="ECO:0000256" key="1">
    <source>
        <dbReference type="SAM" id="MobiDB-lite"/>
    </source>
</evidence>
<dbReference type="Proteomes" id="UP001201812">
    <property type="component" value="Unassembled WGS sequence"/>
</dbReference>
<name>A0AAD4NL81_9BILA</name>
<dbReference type="GO" id="GO:0005634">
    <property type="term" value="C:nucleus"/>
    <property type="evidence" value="ECO:0007669"/>
    <property type="project" value="TreeGrafter"/>
</dbReference>
<feature type="region of interest" description="Disordered" evidence="1">
    <location>
        <begin position="1426"/>
        <end position="1453"/>
    </location>
</feature>
<feature type="compositionally biased region" description="Polar residues" evidence="1">
    <location>
        <begin position="6311"/>
        <end position="6325"/>
    </location>
</feature>
<dbReference type="InterPro" id="IPR010734">
    <property type="entry name" value="Copine_C"/>
</dbReference>
<proteinExistence type="predicted"/>
<feature type="compositionally biased region" description="Polar residues" evidence="1">
    <location>
        <begin position="638"/>
        <end position="649"/>
    </location>
</feature>
<feature type="region of interest" description="Disordered" evidence="1">
    <location>
        <begin position="5163"/>
        <end position="5185"/>
    </location>
</feature>
<sequence length="7033" mass="785073">MRRRLNCCKKFQKTHGSLPPIPGGSDEKIQQKLKTKRRKCCCCCCMGPCCCLPIPKINRKAILRRHRHDGRSDVKTIEHIMQHIVTEGIHSSYNFYDNIRFIDEDDSDSKEHEDTIKTRNHLSEKPLEISIPPLAKISDGEFAISSTSTENGDTKYCDNRTYLEKMSVEDTKSNPKLQRFGNRKPRHYAKPCKQLPHPSVLQTNSLWQRELQTWREERQRLCTAGNDDIQHQYRNKRMVVISGEISTSDMRSETFGLLKEVDKKTSEHRSREKYKKLHFGGPRAFFNMRRGFRQILNPNAKENEPDGEEPPPKIAPLPIRGQAVTGERPQYYQDPQQRQNVTGGAGFLHKIFGAGYGSEPQSPTTRPVGGFWPSHSMPSAVPGLATRYQQPQHFEIDADSEGDYAEIRAKSNERDDSHRVWKKREMSVPTVSPKTVKFDEQLVHSHRSGSEYPIQQPQRYSQSIAQPTPIMTQSLYSRPEKYRFQPISTSAQPRLATSSSSSAVFNPPIRQTQQTAPTHNPAQLQQQFAAAAGRVGYDAYDGTFSRVSSGRVHPSEEPVGQRTGTLDEAAMDLLRLSTEPAIAAFSRPPHSAVLDARLPKSASASSVPKHVPIKTTNGVFKSTTGFALDGDKYRDSSPDTLSASVSTPPTTRPIAGIQPISVNTAMSVGRDPSGRRATGAGRPPLHQHFSPPPRLQAGSTAAGAPVDNLPSPTSPMDTTAPSSLADGTEVSHYRRHVEREHIIDEDRKVVAPPIVRTTVEGRLKMEKSVGAHLRHVDHSVAKAYTIRDTTTNYTIRTVIGKRELVLQEQGGLASPASPDSGRVRSSGTYRLSVFEDGQEIGRHEADISVPDDMNKPDYLAKLSERLLADLAALDGEQITAATRVEIERVEDITDIVKTYLIGEAAPEEEALPAPSEFQYESVSDQLSETAPPLETQSKVYVDQLHVEEAPEDLDLAKKDIHILQPGQIFEDTARIGPQAQPVAEEDAESVDSGKRRQIEPRCVNAFADCALERTEDRSSMEIFIGLPLVAALTLILRVERQMRKAKLGPAAYEMQRKGQRFDDKTKIRPPVKHFESEEEEEPEKPRPPRITIDEVDDYEEIRVQMEEEPLTTEREAEGGAYEMEQAGQRMHGATQLRHLRKYSSEESSSSGEGAQMSQSAVYDMQTAGQRLEGRSTLRRPMRKYSSETSIDYEERAEGKGGITHVTLVKREADGRFEITIECPNWWSGPSPLTKAKEIPDQKYENLEFMKTIENRSDFPMSLRSEITLKETGQSRVIVTLREMAHEQVTVVYGLEKTSKFSNNLYANDFYIHMTRQEKASARLSEYGAEAVTSMVYLTRTERDRQGEQSAERQLGVVRKETIRTQLKEFSTTEEHCAVLMESRGVRGERAATDWAGQIPIGPTATSHHLSSLPPIPPTHSFKHKLTTRTVTSSSSVPRHLPSSEEEERSTITSKSMHLANYRTILPAFGSACAIWDSQSPSTRASTSASVSVSVSPTRLNGADKSASEPRFYREDLEKCFMEERRSRIDGPSKWDAEAQTHVYARTASVGTTPRVPLLLAKTVSTQELEPAFSEDEQVNRIQPYEHLRQSWDDTVNLIKRSTHTTWESGGKWAQPLDEEEDDEERLTQSLMTDLSEAIATAPDMTIQRIIRPAQSQETEGRVTERRKSLQAILETQAAGHIKHTQMVGISQDQVEEKDVVINTVRTTAREEDNKRLNARQPSHEESKIDDMILRQIQEEKEANILICESVKEKTGGVFAPTTPSQNLNLQNIYEVIEADIHTVTQLPEIVGDSVELDSKAISHATTFMDKQLRYADGEKLSGEAEECRHVSLREIIWRSFSIEEADLEEEIDKRSDSGFKESMIRDTPSSADRANIYEFSQEVAQVGVNMERIRRSITDIEECIETEERRKVTEILTTLATTLRQISHNITFEQSNADENLRTFILRAFPSTIITQLATQAAIQHETWLEESLKKVAGPPENMVEIRLRNVLVDIVMKHVREASSQSTTLVSIQTVDDSDFGYAGTLLKEGVTNSEILQITSINYEKGLALKDSASSHMEVKTMEKQVIGEKSSRDFPVEEQNICADMLRANEMGHEERVWKEGNTEKSERTNICGFETNAVTIGVSLERIINVRLNLIEAVKCLKEDVTLIELLRTVSSHLTEVCRNISFENTTRVDANAFLVQLIPEEIGAKLLSKASQYEEQEVWNLLEANFSHMSHIEKKAQDAIREVVTMCCRESTTELATNLTTITFEGLERGITAKDSDALALRAEASVRATSEDSVTLKECLLKPATFVEAADRIRSDKAMLQGKEITTEKFAGRFVIEQRNIATELAIPEDKGNDELVLREHEVLESESGNLRPAENVETMLPVTLEKITKIRSNLMEAFADIKENASLTELLKTVCSGLAEVSRYVHLDKATITDANTLFLKSIPLEVSTKLHTIASTLEDDAVNESIEMSLVSLENVEETLRHKIHEVLVKCCKEAIENSTSNMVTISLEDTKREIILKDLKIPPVETSISIAAASEINVELKEPLILAGTEQHCNAITAENEISREDSARNFSTEEQNIVTHMQRTGKRGSNECVLKGKAVAETEKRGIHEFETSEITVGITLEKITRIRTNLMDAVRNLKEGTTLTELLETVVSHLEEICQHFNFQKVSQPDANALLLRVIPREIHDRIYTLATQFEEREISWFLEKVLPSSVHIEDEIRDTIHYILAKCCTEPTTETSSNLVTMELEEILTGIYAIKLAPPPVKTAIDMHAMSQSATTLDTSIEKNLTDEISAKHLIKICPSLSDKQTLTVKETAIAENLMKLGDEISTKESTLVGVNTEKVGTSFHEFGVENVKANIAVEKRNIPVTHQLETGIAISRGNTLESLLEARSSIADQAKTENYLRKVPSNAELEAWVTCAIAEQAHPCELTTVISQVISTELYKILNNNQSIIEMCSEDVIKEVLHERVRLLVAEIKEESIATFLTINMSDSPTICSIRPNTVPPLKASVGLTRFKDELLQIEKDIECTRVVEGTENSVCTNPFDIAEAKFSTSQTALSMGEMNKVPESGHEQSILLAQNSEEQKASYSEYGKEAAQVDINLEKFTLIKPSVAESSALFDDKSSLLDALTLAASAVEDVLKDADLSDFKEDDLGAIVVKSIPAKVLASMALKAAEIEDVELSQMLNKVPAMINSKSDTTVKDLVIQLIAKTVKEASKETSNLFATYTVAEVPSLDISLAELQKTHTSLTTEAAGAVGSGRSPFVATLTTPVVSDTSSITHRAYSVPVEPHKTIAIDETEKSIVESLLHWTHPSKTSQAITTIEIAPESINLQKSFSSPSIHIGQCRKVLAQPVTAAMEYKSLSALERLKAKDALQRHLREKLNISPVEVTTGATFVRRIKEVTRSESDVALASRRKVEEWLRSRSAEVETWEEDVELAMQPVMQERATTLERTTVDSALLITEAAKFEEISAKPTFKHKMPDDIEDETDLTLTAKNYDVEQLRAKETSEVGTNLDQFYSIVEGEAHSVTVRGEMQTEAAIAKGKAIELQGTGTEKVLQKKAVEEIVETLRGENIGDTVSRQLEIHGATLNEELYNTGNIISEEVVLKDSRHEKSASTQKELGDETIKGYIAVERISRAVGAEEADIDIKSQRKSTSYELQTLAAAAEVSDNAIEVTSKFVDGKSQKTLSVCPSETLTSTMHAAKEEHENVTKDISQSLENTGRTETLRYDVDSTKIDLSTNESSMAQANLTQFYTIIEGDDSYTTAQKEIPMENVIVQSKTATHATVTIEEGLKKPKTDASAEQYRAEKMTSSASQELQIHNTDFEQHMTKMTPEKSEETVLKDMPRDRSISTHREFGQEDVASSVVMDKITRPIGVTEAEIDLKCTHTSITEKMKTLATSQEESSSNIELKSAMVSEENAVQTKTVTQTDSMAAVMHAAEEESTNVENTLIPRSEEAQKAEVMRSSSIVAELGIRTGEISVNEANLTQFYNMVESEALCLTARNVPHEELTSASRKATTQEVTSLEKGLEKISADILTEKLMAKRESASTTRDFEVHSIELEKLMLKSGIDNDSKDETTFKDAVRERATSIHREFGQEAVCSTVAMEKVSRQSAVDQAEGRVKSQQSSIVQILETPASSTEETGHTVDLIAKVSDDEYAHKISRIAQTSSLSKMTKASKEENLVLDKNLTSDRKTDDVGEIGKTMANLAQLNLQIGESSLEQAALTQLYDIIESDARAAKIITATAAGDTRFLATKAALEISSNVATVLQKQPSQAEISTKKTLSTSVDSPVRKEFKIEEKVFRDEISRKEKPSKEAEIFMAGINREAITENATESGLEDASITAKWERYQRSAPFEEAEAVLKDESRKLEENLTSMAAGLESIQKYTELNKRLDVGIEASQVKAVAEKGIGVTLVSMASTQEDVKAESNLEHRRTLNESEISKTEKTPNISKARTGTIQEIAPPEVTIFGREYAMVEDENARMEIAECQLSTGHLLSTQAASKDTVHFESSLDGGQNTEGQAGATVNQSVGMLQQNRAFKIEEALTPHTSFVSDLATGEGKITLSDKRIAKEEGISAREFGHENIEITGEWSRIQLAKPQRDSRHIVLDDQRKLDAGQLSTHAAQIVNVEAVVDHLHSINSRDGMAVQTRAHISREHESMSAEEAKHEALGIGRQFALVARKMDAKTVKDDMPIERADSSKIREWGNESKNVLSSVDIIENELSTTHLLPDAETAQHHLTTPAATIEEKSHTTALQLAQTTGRIGIVRPVQREPLQADASLRAISTERDTVERILIKPAEDDIIIERILPAESIAPPTKRLFREMQKEEVESAAFLCRITSSRKKMAAGIENTVPISRTWQEMLKTRAADTENSERIIELQRAGAQEYQSRTMKTSRRDSITRSKITASREEVVSGQYQMSDRGTDREVARCVVADMPRDVATNWLREPRKSVPAPMLHSSIYTVDTELEAEYIRPVTAESRHVLNTHASADHKIEYANDLMLDTRAPPAVQTAVGLKSEESAQRDFHIEQMLTAKQFVKGSPAPIAMVVKLPEVSYMTSMPTTLYEYGDEAMQAGVYLAQIPRIRRLDRTIADHVVTVSSTLEQTLKTQAVGDAAAHATHTALEWRGTRDAPTALNVIKEAQSTSPVVFHSRASSVETTLWAERFESKKTREESAAQHMRARREESLTRKGIKEAGQDAIDILNQWRVVDRDLEALTYMTASLNQYVRLATMECSEQILNIHEQWHREESAASAIRCIPITNQFGSLVDRKWCIANTPPVIELELDSGAADIAHCDHVVWVARTDGEFLRCLESAERWLNALVSLHCVAAGRPAPAQPQLVLPHIQRISAAPLQLMTEGSTVSLIADLSRSPLIERVDKNIRAANWDMPSKLDTVEAGDERRKLVVDLQAKLSGRMLCAERIWKTPNWLSAGVLETDEWQEDETLLYVHLTTRDIKHFDSGLVKAIARIYEPSLHLNTRAAGDVHALVNEQWEVPESSALVLKLINIAREGEKMIKRTKEAGDETVQLGYVYGREPAAENEYITIKDTRRCGEYTLNTKAAGDEHRQLTCQLTRRLQSEVVRQKVPYKFRAELPPMHMLESTQENANIHYAFDRPHSCESSATLRKCAQEVPPAEMKAKEAGNVTETIHYELCGPPETERNLKAERVVNISRDGGTLLLSTLAAESVELNALRELNRSEQFGFIEKTRTWHNETAPIILTTRAASAETALPVTNSWVRDESADKASIIIKAKNIIPESVLKAKEAGDQRLTSYFSQTRDAEIVSTHKLVNESRFGGQIRLKTDAALIWDAVFLRELESDHIRVQLQRAEDRERATVAWRTQLPIRPPVVYFAESEHSVQNVHLEYVRHEASHVSEITMVIPNQASPLCLSMSASGDANWKQTFDLVRRREPSPAGPRKCIRCARSLPPVAFSTAESKEQQPASVGEHWSREEAKANTEVVRRSANWAVPCRLQARESTSNDHIANFQYWRAPSVAEAPQKTQWQPNFGGSFMLSTGATEEESVELRDNWIERKRIFDADSLEAPPKIITDVRTWPEATILDTKGTTQQVLAFHCVLQRTLQEERVHWVVRAPNTTTPLECCCGESQAHTETLNCNYRRASAHEVTEYTKQLANFGGQFSWGGKKAGEEECWLRDGDLRSTAPSQLEAKPLIVWIANIPVGSPPFYKCRAAGQEYTSVQEWLEPRRLIPNIALECTTARKIARELADNPLLAIHECLFEQENINCQYSRPIPNLEFAAVRPEARFGGQWHLNTKAAGEESRTTETTLNNPKADTTYLGASISLPIARVEEPLVLSSPATKTENASTTTHLQRSEQRNSAGPLKLVATRVWENPPCIKVTESREIEQLNNVQLRRPEQFSNVDDFIRWEPRFGGRFSHTSQAAGDNQANEVRAVWTREQVNLTAPTKCIWIPNIGTAPPPLSCGHSTQEQSTVTKELRANVISVGSAEIILTDINRMPAIGPWKSAESTSEVVTTNVGLQAAVRNDEEHEIVMPLPRHGGSYNVHCRAAGQIDSGDQVMHLRRPSETEVAPLYIIKIPNVGPTANLHGKRAEEAIFNSEVSLERQSTDMSVEITITEVRRIEPPPQLSTGGSSIETIQVTTAEVSRRLAEVQVEAVLARAARETPPILLNTESAKETVVRIDSLLESAEWKHNQNESHVWPVTRREVVEEFRCDAVDLVKMRLLEKEKEIKEKRVSFAADVTEKTMDLGMHIESESMGKPSIIKKPMKKERERHRRQDMKANEAPSFAPVRRNSLLQALNIGSPHNMPHFKTLQDIIKAIKDAGLEYSNLIFGIDYTRSNHYQGERTFDGKSLHHLDGDEPNPYQQVIEIVGKTLSSFDADGLIPVYGFGDEYSTDQEIFNLVDRDDIEICCNGFEEVLRVYNEQTPHIPMSGPTNFVPLIERAIEICREKHSYHILVIVADGQVTNEKINQKAIAAASHYPLSIIMVGVGDGPWNMMTRFDETLPKRLFDNFHFVDFHKVMFNNINHEASFALNALMEIPDQYKAIKELGLLKHSRRG</sequence>
<dbReference type="InterPro" id="IPR036465">
    <property type="entry name" value="vWFA_dom_sf"/>
</dbReference>
<dbReference type="GO" id="GO:0004842">
    <property type="term" value="F:ubiquitin-protein transferase activity"/>
    <property type="evidence" value="ECO:0007669"/>
    <property type="project" value="TreeGrafter"/>
</dbReference>
<comment type="caution">
    <text evidence="3">The sequence shown here is derived from an EMBL/GenBank/DDBJ whole genome shotgun (WGS) entry which is preliminary data.</text>
</comment>
<reference evidence="3" key="1">
    <citation type="submission" date="2022-01" db="EMBL/GenBank/DDBJ databases">
        <title>Genome Sequence Resource for Two Populations of Ditylenchus destructor, the Migratory Endoparasitic Phytonematode.</title>
        <authorList>
            <person name="Zhang H."/>
            <person name="Lin R."/>
            <person name="Xie B."/>
        </authorList>
    </citation>
    <scope>NUCLEOTIDE SEQUENCE</scope>
    <source>
        <strain evidence="3">BazhouSP</strain>
    </source>
</reference>
<evidence type="ECO:0000259" key="2">
    <source>
        <dbReference type="SMART" id="SM00327"/>
    </source>
</evidence>
<dbReference type="CDD" id="cd01459">
    <property type="entry name" value="vWA_copine_like"/>
    <property type="match status" value="1"/>
</dbReference>
<dbReference type="EMBL" id="JAKKPZ010000001">
    <property type="protein sequence ID" value="KAI1728589.1"/>
    <property type="molecule type" value="Genomic_DNA"/>
</dbReference>
<feature type="region of interest" description="Disordered" evidence="1">
    <location>
        <begin position="6310"/>
        <end position="6333"/>
    </location>
</feature>
<feature type="compositionally biased region" description="Basic and acidic residues" evidence="1">
    <location>
        <begin position="1055"/>
        <end position="1066"/>
    </location>
</feature>
<feature type="compositionally biased region" description="Low complexity" evidence="1">
    <location>
        <begin position="1479"/>
        <end position="1498"/>
    </location>
</feature>
<dbReference type="SMART" id="SM00327">
    <property type="entry name" value="VWA"/>
    <property type="match status" value="1"/>
</dbReference>
<dbReference type="InterPro" id="IPR052079">
    <property type="entry name" value="E3_ligase/Copine_domain"/>
</dbReference>
<accession>A0AAD4NL81</accession>
<feature type="domain" description="VWFA" evidence="2">
    <location>
        <begin position="6801"/>
        <end position="6994"/>
    </location>
</feature>
<evidence type="ECO:0000313" key="3">
    <source>
        <dbReference type="EMBL" id="KAI1728589.1"/>
    </source>
</evidence>
<feature type="region of interest" description="Disordered" evidence="1">
    <location>
        <begin position="631"/>
        <end position="655"/>
    </location>
</feature>
<feature type="region of interest" description="Disordered" evidence="1">
    <location>
        <begin position="667"/>
        <end position="727"/>
    </location>
</feature>
<keyword evidence="4" id="KW-1185">Reference proteome</keyword>
<feature type="compositionally biased region" description="Polar residues" evidence="1">
    <location>
        <begin position="710"/>
        <end position="722"/>
    </location>
</feature>
<dbReference type="PANTHER" id="PTHR45751">
    <property type="entry name" value="COPINE FAMILY PROTEIN 1"/>
    <property type="match status" value="1"/>
</dbReference>
<dbReference type="InterPro" id="IPR002035">
    <property type="entry name" value="VWF_A"/>
</dbReference>
<gene>
    <name evidence="3" type="ORF">DdX_00783</name>
</gene>
<feature type="region of interest" description="Disordered" evidence="1">
    <location>
        <begin position="1479"/>
        <end position="1506"/>
    </location>
</feature>
<dbReference type="Pfam" id="PF07002">
    <property type="entry name" value="Copine"/>
    <property type="match status" value="1"/>
</dbReference>
<feature type="region of interest" description="Disordered" evidence="1">
    <location>
        <begin position="1055"/>
        <end position="1097"/>
    </location>
</feature>
<protein>
    <submittedName>
        <fullName evidence="3">Copine domain-containing protein</fullName>
    </submittedName>
</protein>
<dbReference type="PANTHER" id="PTHR45751:SF11">
    <property type="entry name" value="COPINE FAMILY PROTEIN 2"/>
    <property type="match status" value="1"/>
</dbReference>
<organism evidence="3 4">
    <name type="scientific">Ditylenchus destructor</name>
    <dbReference type="NCBI Taxonomy" id="166010"/>
    <lineage>
        <taxon>Eukaryota</taxon>
        <taxon>Metazoa</taxon>
        <taxon>Ecdysozoa</taxon>
        <taxon>Nematoda</taxon>
        <taxon>Chromadorea</taxon>
        <taxon>Rhabditida</taxon>
        <taxon>Tylenchina</taxon>
        <taxon>Tylenchomorpha</taxon>
        <taxon>Sphaerularioidea</taxon>
        <taxon>Anguinidae</taxon>
        <taxon>Anguininae</taxon>
        <taxon>Ditylenchus</taxon>
    </lineage>
</organism>
<evidence type="ECO:0000313" key="4">
    <source>
        <dbReference type="Proteomes" id="UP001201812"/>
    </source>
</evidence>